<feature type="domain" description="FAD dependent oxidoreductase" evidence="6">
    <location>
        <begin position="17"/>
        <end position="227"/>
    </location>
</feature>
<evidence type="ECO:0000313" key="9">
    <source>
        <dbReference type="Proteomes" id="UP001556170"/>
    </source>
</evidence>
<comment type="cofactor">
    <cofactor evidence="1">
        <name>FAD</name>
        <dbReference type="ChEBI" id="CHEBI:57692"/>
    </cofactor>
</comment>
<dbReference type="InterPro" id="IPR006076">
    <property type="entry name" value="FAD-dep_OxRdtase"/>
</dbReference>
<evidence type="ECO:0000256" key="5">
    <source>
        <dbReference type="ARBA" id="ARBA00023002"/>
    </source>
</evidence>
<dbReference type="Pfam" id="PF01266">
    <property type="entry name" value="DAO"/>
    <property type="match status" value="1"/>
</dbReference>
<proteinExistence type="inferred from homology"/>
<comment type="similarity">
    <text evidence="2">Belongs to the GMC oxidoreductase family.</text>
</comment>
<dbReference type="Gene3D" id="3.50.50.60">
    <property type="entry name" value="FAD/NAD(P)-binding domain"/>
    <property type="match status" value="2"/>
</dbReference>
<dbReference type="InterPro" id="IPR051473">
    <property type="entry name" value="P2Ox-like"/>
</dbReference>
<dbReference type="PANTHER" id="PTHR42784:SF1">
    <property type="entry name" value="PYRANOSE 2-OXIDASE"/>
    <property type="match status" value="1"/>
</dbReference>
<dbReference type="RefSeq" id="WP_367845862.1">
    <property type="nucleotide sequence ID" value="NZ_JBFOHL010000015.1"/>
</dbReference>
<keyword evidence="5" id="KW-0560">Oxidoreductase</keyword>
<organism evidence="8 9">
    <name type="scientific">Rhodanobacter geophilus</name>
    <dbReference type="NCBI Taxonomy" id="3162488"/>
    <lineage>
        <taxon>Bacteria</taxon>
        <taxon>Pseudomonadati</taxon>
        <taxon>Pseudomonadota</taxon>
        <taxon>Gammaproteobacteria</taxon>
        <taxon>Lysobacterales</taxon>
        <taxon>Rhodanobacteraceae</taxon>
        <taxon>Rhodanobacter</taxon>
    </lineage>
</organism>
<name>A0ABV3QSL7_9GAMM</name>
<protein>
    <submittedName>
        <fullName evidence="8">FAD-dependent oxidoreductase</fullName>
    </submittedName>
</protein>
<keyword evidence="4" id="KW-0274">FAD</keyword>
<sequence>MFIDFLDGTAPAELDADICIVGAGAAGIAMARNLIDSSLRVCLIESGGHGGELRNQALYEADSIGSPPFDPVSSRMRVFGGSCNLWGGGCMPLGTLDMSPRDWVPHSGWPLSQADLLPWYERARAVCGIEEHGLDGDRFLAAPARPPLPFDRDTLVNQIFVRSPVLFGRAYRTELEHAANLTVLLHANLLELEATSDGGAVRQARIGSLTGRRGTVRARHYVLACGGIENARLLLLSDAVVPGGLGNRHDLVGRYFMDHPSGKLGTLHSRKADRLARPYDRLRGKGAAPPFPEIGLSEQVQRTHRILNARVHPFAVEGRVPRGLHALRGLRRTLRRPAMDENARLEARMCAAMRSEAAPASAHAAAPASLGRLALQLGFGMGDVAHALGRKLADKPAVRTSHVDLVGYFEQAPNPDSRVSLSRERDALGQRKLRIDWRLTELDRHTFRTSAKLFGEELARACDGRFEPEPWLDDAGGTPQVHGTAHHLGTTRMADDPRRGVVDRDCRVHGMDNLHIAGSSIFPTGGWAFPTFTIVAMSLRLADRLQALCGM</sequence>
<keyword evidence="3" id="KW-0285">Flavoprotein</keyword>
<dbReference type="PANTHER" id="PTHR42784">
    <property type="entry name" value="PYRANOSE 2-OXIDASE"/>
    <property type="match status" value="1"/>
</dbReference>
<evidence type="ECO:0000259" key="6">
    <source>
        <dbReference type="Pfam" id="PF01266"/>
    </source>
</evidence>
<dbReference type="Pfam" id="PF05199">
    <property type="entry name" value="GMC_oxred_C"/>
    <property type="match status" value="1"/>
</dbReference>
<evidence type="ECO:0000256" key="4">
    <source>
        <dbReference type="ARBA" id="ARBA00022827"/>
    </source>
</evidence>
<dbReference type="InterPro" id="IPR036188">
    <property type="entry name" value="FAD/NAD-bd_sf"/>
</dbReference>
<evidence type="ECO:0000313" key="8">
    <source>
        <dbReference type="EMBL" id="MEW9625572.1"/>
    </source>
</evidence>
<evidence type="ECO:0000256" key="1">
    <source>
        <dbReference type="ARBA" id="ARBA00001974"/>
    </source>
</evidence>
<dbReference type="InterPro" id="IPR007867">
    <property type="entry name" value="GMC_OxRtase_C"/>
</dbReference>
<dbReference type="EMBL" id="JBFOHL010000015">
    <property type="protein sequence ID" value="MEW9625572.1"/>
    <property type="molecule type" value="Genomic_DNA"/>
</dbReference>
<accession>A0ABV3QSL7</accession>
<evidence type="ECO:0000256" key="3">
    <source>
        <dbReference type="ARBA" id="ARBA00022630"/>
    </source>
</evidence>
<gene>
    <name evidence="8" type="ORF">ABQJ56_15185</name>
</gene>
<comment type="caution">
    <text evidence="8">The sequence shown here is derived from an EMBL/GenBank/DDBJ whole genome shotgun (WGS) entry which is preliminary data.</text>
</comment>
<keyword evidence="9" id="KW-1185">Reference proteome</keyword>
<feature type="domain" description="Glucose-methanol-choline oxidoreductase C-terminal" evidence="7">
    <location>
        <begin position="413"/>
        <end position="537"/>
    </location>
</feature>
<evidence type="ECO:0000256" key="2">
    <source>
        <dbReference type="ARBA" id="ARBA00010790"/>
    </source>
</evidence>
<dbReference type="SUPFAM" id="SSF51905">
    <property type="entry name" value="FAD/NAD(P)-binding domain"/>
    <property type="match status" value="1"/>
</dbReference>
<dbReference type="Proteomes" id="UP001556170">
    <property type="component" value="Unassembled WGS sequence"/>
</dbReference>
<reference evidence="8 9" key="1">
    <citation type="submission" date="2024-06" db="EMBL/GenBank/DDBJ databases">
        <authorList>
            <person name="Woo H."/>
        </authorList>
    </citation>
    <scope>NUCLEOTIDE SEQUENCE [LARGE SCALE GENOMIC DNA]</scope>
    <source>
        <strain evidence="8 9">S2-g</strain>
    </source>
</reference>
<evidence type="ECO:0000259" key="7">
    <source>
        <dbReference type="Pfam" id="PF05199"/>
    </source>
</evidence>